<dbReference type="Proteomes" id="UP000307507">
    <property type="component" value="Unassembled WGS sequence"/>
</dbReference>
<gene>
    <name evidence="1" type="ORF">E6C50_10715</name>
</gene>
<dbReference type="AlphaFoldDB" id="A0A4V3W844"/>
<protein>
    <submittedName>
        <fullName evidence="1">ArsR family transcriptional regulator</fullName>
    </submittedName>
</protein>
<organism evidence="1 2">
    <name type="scientific">Flavobacterium supellecticarium</name>
    <dbReference type="NCBI Taxonomy" id="2565924"/>
    <lineage>
        <taxon>Bacteria</taxon>
        <taxon>Pseudomonadati</taxon>
        <taxon>Bacteroidota</taxon>
        <taxon>Flavobacteriia</taxon>
        <taxon>Flavobacteriales</taxon>
        <taxon>Flavobacteriaceae</taxon>
        <taxon>Flavobacterium</taxon>
    </lineage>
</organism>
<comment type="caution">
    <text evidence="1">The sequence shown here is derived from an EMBL/GenBank/DDBJ whole genome shotgun (WGS) entry which is preliminary data.</text>
</comment>
<keyword evidence="2" id="KW-1185">Reference proteome</keyword>
<name>A0A4V3W844_9FLAO</name>
<reference evidence="1 2" key="1">
    <citation type="submission" date="2019-04" db="EMBL/GenBank/DDBJ databases">
        <title>Flavobacterium sp. nov. isolated from construction timber.</title>
        <authorList>
            <person name="Lin S.-Y."/>
            <person name="Chang C.-T."/>
            <person name="Young C.-C."/>
        </authorList>
    </citation>
    <scope>NUCLEOTIDE SEQUENCE [LARGE SCALE GENOMIC DNA]</scope>
    <source>
        <strain evidence="1 2">CC-CTC003</strain>
    </source>
</reference>
<sequence length="67" mass="7442">MKGKTDKIPAKLCYEHVGGKLGSLLLKQFVANGWLTKETPGDKNFYVTEKGIIEFEKIGIDLSQINS</sequence>
<dbReference type="EMBL" id="SSNZ01000004">
    <property type="protein sequence ID" value="THF49820.1"/>
    <property type="molecule type" value="Genomic_DNA"/>
</dbReference>
<proteinExistence type="predicted"/>
<dbReference type="OrthoDB" id="9797716at2"/>
<dbReference type="RefSeq" id="WP_136403229.1">
    <property type="nucleotide sequence ID" value="NZ_SSNZ01000004.1"/>
</dbReference>
<evidence type="ECO:0000313" key="2">
    <source>
        <dbReference type="Proteomes" id="UP000307507"/>
    </source>
</evidence>
<accession>A0A4V3W844</accession>
<evidence type="ECO:0000313" key="1">
    <source>
        <dbReference type="EMBL" id="THF49820.1"/>
    </source>
</evidence>